<name>A0A0F9LVA5_9ZZZZ</name>
<evidence type="ECO:0000256" key="1">
    <source>
        <dbReference type="ARBA" id="ARBA00004613"/>
    </source>
</evidence>
<dbReference type="Gene3D" id="3.30.429.10">
    <property type="entry name" value="Macrophage Migration Inhibitory Factor"/>
    <property type="match status" value="1"/>
</dbReference>
<proteinExistence type="predicted"/>
<evidence type="ECO:0000256" key="11">
    <source>
        <dbReference type="ARBA" id="ARBA00042730"/>
    </source>
</evidence>
<evidence type="ECO:0000313" key="12">
    <source>
        <dbReference type="EMBL" id="KKM97343.1"/>
    </source>
</evidence>
<comment type="catalytic activity">
    <reaction evidence="5">
        <text>3-phenylpyruvate = enol-phenylpyruvate</text>
        <dbReference type="Rhea" id="RHEA:17097"/>
        <dbReference type="ChEBI" id="CHEBI:16815"/>
        <dbReference type="ChEBI" id="CHEBI:18005"/>
        <dbReference type="EC" id="5.3.2.1"/>
    </reaction>
</comment>
<sequence>MPYLNIVTNQTVPNEAILLKAVSQTVAKAAGKPENYVMVSIEAKANIIMGGSDEPAAFLDYRALGLPTDRTAFSDVLCSLITEHLSISGSRIYISMTDAERQNWGWNHSTF</sequence>
<dbReference type="Pfam" id="PF01187">
    <property type="entry name" value="MIF"/>
    <property type="match status" value="1"/>
</dbReference>
<keyword evidence="3" id="KW-0964">Secreted</keyword>
<dbReference type="InterPro" id="IPR001398">
    <property type="entry name" value="Macrophage_inhib_fac"/>
</dbReference>
<gene>
    <name evidence="12" type="ORF">LCGC14_1169010</name>
</gene>
<evidence type="ECO:0000256" key="7">
    <source>
        <dbReference type="ARBA" id="ARBA00038932"/>
    </source>
</evidence>
<evidence type="ECO:0000256" key="2">
    <source>
        <dbReference type="ARBA" id="ARBA00022514"/>
    </source>
</evidence>
<dbReference type="PANTHER" id="PTHR11954">
    <property type="entry name" value="D-DOPACHROME DECARBOXYLASE"/>
    <property type="match status" value="1"/>
</dbReference>
<dbReference type="GO" id="GO:0004167">
    <property type="term" value="F:dopachrome isomerase activity"/>
    <property type="evidence" value="ECO:0007669"/>
    <property type="project" value="UniProtKB-EC"/>
</dbReference>
<dbReference type="GO" id="GO:0005125">
    <property type="term" value="F:cytokine activity"/>
    <property type="evidence" value="ECO:0007669"/>
    <property type="project" value="UniProtKB-KW"/>
</dbReference>
<keyword evidence="4" id="KW-0413">Isomerase</keyword>
<evidence type="ECO:0000256" key="3">
    <source>
        <dbReference type="ARBA" id="ARBA00022525"/>
    </source>
</evidence>
<evidence type="ECO:0000256" key="4">
    <source>
        <dbReference type="ARBA" id="ARBA00023235"/>
    </source>
</evidence>
<dbReference type="EC" id="5.3.2.1" evidence="8"/>
<comment type="catalytic activity">
    <reaction evidence="6">
        <text>L-dopachrome = 5,6-dihydroxyindole-2-carboxylate</text>
        <dbReference type="Rhea" id="RHEA:13041"/>
        <dbReference type="ChEBI" id="CHEBI:16875"/>
        <dbReference type="ChEBI" id="CHEBI:57509"/>
        <dbReference type="EC" id="5.3.3.12"/>
    </reaction>
</comment>
<reference evidence="12" key="1">
    <citation type="journal article" date="2015" name="Nature">
        <title>Complex archaea that bridge the gap between prokaryotes and eukaryotes.</title>
        <authorList>
            <person name="Spang A."/>
            <person name="Saw J.H."/>
            <person name="Jorgensen S.L."/>
            <person name="Zaremba-Niedzwiedzka K."/>
            <person name="Martijn J."/>
            <person name="Lind A.E."/>
            <person name="van Eijk R."/>
            <person name="Schleper C."/>
            <person name="Guy L."/>
            <person name="Ettema T.J."/>
        </authorList>
    </citation>
    <scope>NUCLEOTIDE SEQUENCE</scope>
</reference>
<evidence type="ECO:0000256" key="10">
    <source>
        <dbReference type="ARBA" id="ARBA00041912"/>
    </source>
</evidence>
<dbReference type="AlphaFoldDB" id="A0A0F9LVA5"/>
<keyword evidence="2" id="KW-0202">Cytokine</keyword>
<dbReference type="GO" id="GO:0050178">
    <property type="term" value="F:phenylpyruvate tautomerase activity"/>
    <property type="evidence" value="ECO:0007669"/>
    <property type="project" value="UniProtKB-EC"/>
</dbReference>
<evidence type="ECO:0000256" key="9">
    <source>
        <dbReference type="ARBA" id="ARBA00041631"/>
    </source>
</evidence>
<comment type="subcellular location">
    <subcellularLocation>
        <location evidence="1">Secreted</location>
    </subcellularLocation>
</comment>
<protein>
    <recommendedName>
        <fullName evidence="11">L-dopachrome isomerase</fullName>
        <ecNumber evidence="8">5.3.2.1</ecNumber>
        <ecNumber evidence="7">5.3.3.12</ecNumber>
    </recommendedName>
    <alternativeName>
        <fullName evidence="9">L-dopachrome tautomerase</fullName>
    </alternativeName>
    <alternativeName>
        <fullName evidence="10">Phenylpyruvate tautomerase</fullName>
    </alternativeName>
</protein>
<dbReference type="InterPro" id="IPR014347">
    <property type="entry name" value="Tautomerase/MIF_sf"/>
</dbReference>
<evidence type="ECO:0000256" key="5">
    <source>
        <dbReference type="ARBA" id="ARBA00036735"/>
    </source>
</evidence>
<accession>A0A0F9LVA5</accession>
<dbReference type="PANTHER" id="PTHR11954:SF6">
    <property type="entry name" value="MACROPHAGE MIGRATION INHIBITORY FACTOR"/>
    <property type="match status" value="1"/>
</dbReference>
<organism evidence="12">
    <name type="scientific">marine sediment metagenome</name>
    <dbReference type="NCBI Taxonomy" id="412755"/>
    <lineage>
        <taxon>unclassified sequences</taxon>
        <taxon>metagenomes</taxon>
        <taxon>ecological metagenomes</taxon>
    </lineage>
</organism>
<evidence type="ECO:0000256" key="6">
    <source>
        <dbReference type="ARBA" id="ARBA00036823"/>
    </source>
</evidence>
<dbReference type="SUPFAM" id="SSF55331">
    <property type="entry name" value="Tautomerase/MIF"/>
    <property type="match status" value="1"/>
</dbReference>
<dbReference type="EMBL" id="LAZR01005759">
    <property type="protein sequence ID" value="KKM97343.1"/>
    <property type="molecule type" value="Genomic_DNA"/>
</dbReference>
<dbReference type="GO" id="GO:0005615">
    <property type="term" value="C:extracellular space"/>
    <property type="evidence" value="ECO:0007669"/>
    <property type="project" value="UniProtKB-KW"/>
</dbReference>
<comment type="caution">
    <text evidence="12">The sequence shown here is derived from an EMBL/GenBank/DDBJ whole genome shotgun (WGS) entry which is preliminary data.</text>
</comment>
<dbReference type="EC" id="5.3.3.12" evidence="7"/>
<evidence type="ECO:0000256" key="8">
    <source>
        <dbReference type="ARBA" id="ARBA00039086"/>
    </source>
</evidence>